<dbReference type="EMBL" id="CP014476">
    <property type="protein sequence ID" value="AMK76157.1"/>
    <property type="molecule type" value="Genomic_DNA"/>
</dbReference>
<proteinExistence type="predicted"/>
<evidence type="ECO:0000313" key="3">
    <source>
        <dbReference type="Proteomes" id="UP000030512"/>
    </source>
</evidence>
<evidence type="ECO:0008006" key="4">
    <source>
        <dbReference type="Google" id="ProtNLM"/>
    </source>
</evidence>
<dbReference type="STRING" id="1538553.JT25_006575"/>
<feature type="chain" id="PRO_5007797781" description="Cytochrome c domain-containing protein" evidence="1">
    <location>
        <begin position="24"/>
        <end position="85"/>
    </location>
</feature>
<keyword evidence="3" id="KW-1185">Reference proteome</keyword>
<protein>
    <recommendedName>
        <fullName evidence="4">Cytochrome c domain-containing protein</fullName>
    </recommendedName>
</protein>
<dbReference type="RefSeq" id="WP_036274771.1">
    <property type="nucleotide sequence ID" value="NZ_CP014476.1"/>
</dbReference>
<dbReference type="AlphaFoldDB" id="A0A126T256"/>
<organism evidence="2 3">
    <name type="scientific">Methylomonas denitrificans</name>
    <dbReference type="NCBI Taxonomy" id="1538553"/>
    <lineage>
        <taxon>Bacteria</taxon>
        <taxon>Pseudomonadati</taxon>
        <taxon>Pseudomonadota</taxon>
        <taxon>Gammaproteobacteria</taxon>
        <taxon>Methylococcales</taxon>
        <taxon>Methylococcaceae</taxon>
        <taxon>Methylomonas</taxon>
    </lineage>
</organism>
<accession>A0A126T256</accession>
<feature type="signal peptide" evidence="1">
    <location>
        <begin position="1"/>
        <end position="23"/>
    </location>
</feature>
<dbReference type="OrthoDB" id="5573248at2"/>
<evidence type="ECO:0000256" key="1">
    <source>
        <dbReference type="SAM" id="SignalP"/>
    </source>
</evidence>
<reference evidence="2 3" key="1">
    <citation type="journal article" date="2015" name="Environ. Microbiol.">
        <title>Methane oxidation coupled to nitrate reduction under hypoxia by the Gammaproteobacterium Methylomonas denitrificans, sp. nov. type strain FJG1.</title>
        <authorList>
            <person name="Kits K.D."/>
            <person name="Klotz M.G."/>
            <person name="Stein L.Y."/>
        </authorList>
    </citation>
    <scope>NUCLEOTIDE SEQUENCE [LARGE SCALE GENOMIC DNA]</scope>
    <source>
        <strain evidence="2 3">FJG1</strain>
    </source>
</reference>
<name>A0A126T256_9GAMM</name>
<sequence>MKNQLFAMLAVATVALTPSLSTAGEADTCKGCHNGSVAPAVDALKAKFKTADDLVAGAKASKNDMMKPMQGNDAKLKAAAAEIYK</sequence>
<dbReference type="Proteomes" id="UP000030512">
    <property type="component" value="Chromosome"/>
</dbReference>
<keyword evidence="1" id="KW-0732">Signal</keyword>
<evidence type="ECO:0000313" key="2">
    <source>
        <dbReference type="EMBL" id="AMK76157.1"/>
    </source>
</evidence>
<gene>
    <name evidence="2" type="ORF">JT25_006575</name>
</gene>
<dbReference type="KEGG" id="mdn:JT25_006575"/>